<gene>
    <name evidence="2" type="ORF">PZT46_08025</name>
</gene>
<evidence type="ECO:0000259" key="1">
    <source>
        <dbReference type="PROSITE" id="PS50104"/>
    </source>
</evidence>
<dbReference type="GO" id="GO:0007165">
    <property type="term" value="P:signal transduction"/>
    <property type="evidence" value="ECO:0007669"/>
    <property type="project" value="InterPro"/>
</dbReference>
<organism evidence="2 3">
    <name type="scientific">Klebsiella aerogenes</name>
    <name type="common">Enterobacter aerogenes</name>
    <dbReference type="NCBI Taxonomy" id="548"/>
    <lineage>
        <taxon>Bacteria</taxon>
        <taxon>Pseudomonadati</taxon>
        <taxon>Pseudomonadota</taxon>
        <taxon>Gammaproteobacteria</taxon>
        <taxon>Enterobacterales</taxon>
        <taxon>Enterobacteriaceae</taxon>
        <taxon>Klebsiella/Raoultella group</taxon>
        <taxon>Klebsiella</taxon>
    </lineage>
</organism>
<dbReference type="SUPFAM" id="SSF52200">
    <property type="entry name" value="Toll/Interleukin receptor TIR domain"/>
    <property type="match status" value="1"/>
</dbReference>
<name>A0AAW9LM71_KLEAE</name>
<dbReference type="InterPro" id="IPR000157">
    <property type="entry name" value="TIR_dom"/>
</dbReference>
<protein>
    <submittedName>
        <fullName evidence="2">Toll/interleukin-1 receptor domain-containing protein</fullName>
    </submittedName>
</protein>
<feature type="domain" description="TIR" evidence="1">
    <location>
        <begin position="1"/>
        <end position="154"/>
    </location>
</feature>
<dbReference type="PROSITE" id="PS50104">
    <property type="entry name" value="TIR"/>
    <property type="match status" value="1"/>
</dbReference>
<accession>A0AAW9LM71</accession>
<evidence type="ECO:0000313" key="3">
    <source>
        <dbReference type="Proteomes" id="UP001303386"/>
    </source>
</evidence>
<dbReference type="AlphaFoldDB" id="A0AAW9LM71"/>
<dbReference type="InterPro" id="IPR035897">
    <property type="entry name" value="Toll_tir_struct_dom_sf"/>
</dbReference>
<proteinExistence type="predicted"/>
<dbReference type="EMBL" id="JARELW010000002">
    <property type="protein sequence ID" value="MEA8799200.1"/>
    <property type="molecule type" value="Genomic_DNA"/>
</dbReference>
<evidence type="ECO:0000313" key="2">
    <source>
        <dbReference type="EMBL" id="MEA8799200.1"/>
    </source>
</evidence>
<keyword evidence="2" id="KW-0675">Receptor</keyword>
<reference evidence="2" key="1">
    <citation type="journal article" date="2023" name="J. Hosp. Infect.">
        <title>Cross-contamination of carbapenem-resistant Gram-negative bacteria between patients and hospital environment in the first year of a newly built surgical ward.</title>
        <authorList>
            <person name="Boutin S."/>
            <person name="Scherrer M."/>
            <person name="Spath I."/>
            <person name="Kocer K."/>
            <person name="Heeg K."/>
            <person name="Nurjadi D."/>
        </authorList>
    </citation>
    <scope>NUCLEOTIDE SEQUENCE</scope>
    <source>
        <strain evidence="2">KE10384</strain>
    </source>
</reference>
<dbReference type="Pfam" id="PF13676">
    <property type="entry name" value="TIR_2"/>
    <property type="match status" value="1"/>
</dbReference>
<dbReference type="RefSeq" id="WP_323787060.1">
    <property type="nucleotide sequence ID" value="NZ_JARELW010000002.1"/>
</dbReference>
<dbReference type="Proteomes" id="UP001303386">
    <property type="component" value="Unassembled WGS sequence"/>
</dbReference>
<comment type="caution">
    <text evidence="2">The sequence shown here is derived from an EMBL/GenBank/DDBJ whole genome shotgun (WGS) entry which is preliminary data.</text>
</comment>
<sequence length="260" mass="29381">MSSIFLSHNSKDKPFVRKLADSLRSEGHVVWIDEAEINIGDSLVEKIRDGLDKVDYVAAILSENSIASAWVQRELDISSNREIAEKRVILLPLMLQHVDLPGFLMGKKYGDFTTDENYEQSLKELLKVLGPVDKHLPIEPEDIEELKAQLQAAKDYAEAIARLQEHQNSSFSSTWTPALKAKVEEKNKKFPQHIVINDAYAFNAINDNVPVTLDYLLWAISKTMRNGAHPLDALMQMGNTYDKAEAMIEAYMAYLGNPKH</sequence>
<dbReference type="Gene3D" id="3.40.50.10140">
    <property type="entry name" value="Toll/interleukin-1 receptor homology (TIR) domain"/>
    <property type="match status" value="1"/>
</dbReference>